<dbReference type="Proteomes" id="UP001596297">
    <property type="component" value="Unassembled WGS sequence"/>
</dbReference>
<accession>A0ABW1YDB3</accession>
<evidence type="ECO:0000313" key="2">
    <source>
        <dbReference type="Proteomes" id="UP001596297"/>
    </source>
</evidence>
<comment type="caution">
    <text evidence="1">The sequence shown here is derived from an EMBL/GenBank/DDBJ whole genome shotgun (WGS) entry which is preliminary data.</text>
</comment>
<dbReference type="EMBL" id="JBHSWD010000001">
    <property type="protein sequence ID" value="MFC6591462.1"/>
    <property type="molecule type" value="Genomic_DNA"/>
</dbReference>
<evidence type="ECO:0000313" key="1">
    <source>
        <dbReference type="EMBL" id="MFC6591462.1"/>
    </source>
</evidence>
<keyword evidence="2" id="KW-1185">Reference proteome</keyword>
<gene>
    <name evidence="1" type="ORF">ACFP81_05165</name>
</gene>
<proteinExistence type="predicted"/>
<protein>
    <submittedName>
        <fullName evidence="1">Uncharacterized protein</fullName>
    </submittedName>
</protein>
<dbReference type="RefSeq" id="WP_380082465.1">
    <property type="nucleotide sequence ID" value="NZ_JBHSWD010000001.1"/>
</dbReference>
<name>A0ABW1YDB3_9DEIO</name>
<organism evidence="1 2">
    <name type="scientific">Deinococcus lacus</name>
    <dbReference type="NCBI Taxonomy" id="392561"/>
    <lineage>
        <taxon>Bacteria</taxon>
        <taxon>Thermotogati</taxon>
        <taxon>Deinococcota</taxon>
        <taxon>Deinococci</taxon>
        <taxon>Deinococcales</taxon>
        <taxon>Deinococcaceae</taxon>
        <taxon>Deinococcus</taxon>
    </lineage>
</organism>
<sequence length="199" mass="21879">MTIAFREASLNSTLTVTRNADNEVTGLQLEQLTTQPTIYAAIHPGSLGFTISKAETEVVDNSGNRYSATTAQGLAYRIPSGYLCYDFADEAQTVLNVQPVTPLTDQCGARNKRAVARNYGLTNLQETVQPNLQLPLISANARDLLGDDFVQRWYGGEVVNCPDLYMNVKLYGYDDNRRELVLSAGRVPIAIQCNVVRGQ</sequence>
<reference evidence="2" key="1">
    <citation type="journal article" date="2019" name="Int. J. Syst. Evol. Microbiol.">
        <title>The Global Catalogue of Microorganisms (GCM) 10K type strain sequencing project: providing services to taxonomists for standard genome sequencing and annotation.</title>
        <authorList>
            <consortium name="The Broad Institute Genomics Platform"/>
            <consortium name="The Broad Institute Genome Sequencing Center for Infectious Disease"/>
            <person name="Wu L."/>
            <person name="Ma J."/>
        </authorList>
    </citation>
    <scope>NUCLEOTIDE SEQUENCE [LARGE SCALE GENOMIC DNA]</scope>
    <source>
        <strain evidence="2">CGMCC 1.15772</strain>
    </source>
</reference>